<evidence type="ECO:0000313" key="2">
    <source>
        <dbReference type="EMBL" id="EAT37292.1"/>
    </source>
</evidence>
<evidence type="ECO:0000256" key="1">
    <source>
        <dbReference type="SAM" id="MobiDB-lite"/>
    </source>
</evidence>
<dbReference type="VEuPathDB" id="VectorBase:AAEL019460"/>
<gene>
    <name evidence="2" type="ORF">AaeL_AAEL010701</name>
</gene>
<dbReference type="AlphaFoldDB" id="Q16S61"/>
<dbReference type="EMBL" id="CH477682">
    <property type="protein sequence ID" value="EAT37292.1"/>
    <property type="molecule type" value="Genomic_DNA"/>
</dbReference>
<evidence type="ECO:0000313" key="3">
    <source>
        <dbReference type="Proteomes" id="UP000682892"/>
    </source>
</evidence>
<name>Q16S61_AEDAE</name>
<dbReference type="STRING" id="7159.Q16S61"/>
<accession>Q16S61</accession>
<feature type="compositionally biased region" description="Acidic residues" evidence="1">
    <location>
        <begin position="33"/>
        <end position="42"/>
    </location>
</feature>
<reference evidence="2" key="2">
    <citation type="journal article" date="2007" name="Science">
        <title>Genome sequence of Aedes aegypti, a major arbovirus vector.</title>
        <authorList>
            <person name="Nene V."/>
            <person name="Wortman J.R."/>
            <person name="Lawson D."/>
            <person name="Haas B."/>
            <person name="Kodira C."/>
            <person name="Tu Z.J."/>
            <person name="Loftus B."/>
            <person name="Xi Z."/>
            <person name="Megy K."/>
            <person name="Grabherr M."/>
            <person name="Ren Q."/>
            <person name="Zdobnov E.M."/>
            <person name="Lobo N.F."/>
            <person name="Campbell K.S."/>
            <person name="Brown S.E."/>
            <person name="Bonaldo M.F."/>
            <person name="Zhu J."/>
            <person name="Sinkins S.P."/>
            <person name="Hogenkamp D.G."/>
            <person name="Amedeo P."/>
            <person name="Arensburger P."/>
            <person name="Atkinson P.W."/>
            <person name="Bidwell S."/>
            <person name="Biedler J."/>
            <person name="Birney E."/>
            <person name="Bruggner R.V."/>
            <person name="Costas J."/>
            <person name="Coy M.R."/>
            <person name="Crabtree J."/>
            <person name="Crawford M."/>
            <person name="Debruyn B."/>
            <person name="Decaprio D."/>
            <person name="Eiglmeier K."/>
            <person name="Eisenstadt E."/>
            <person name="El-Dorry H."/>
            <person name="Gelbart W.M."/>
            <person name="Gomes S.L."/>
            <person name="Hammond M."/>
            <person name="Hannick L.I."/>
            <person name="Hogan J.R."/>
            <person name="Holmes M.H."/>
            <person name="Jaffe D."/>
            <person name="Johnston J.S."/>
            <person name="Kennedy R.C."/>
            <person name="Koo H."/>
            <person name="Kravitz S."/>
            <person name="Kriventseva E.V."/>
            <person name="Kulp D."/>
            <person name="Labutti K."/>
            <person name="Lee E."/>
            <person name="Li S."/>
            <person name="Lovin D.D."/>
            <person name="Mao C."/>
            <person name="Mauceli E."/>
            <person name="Menck C.F."/>
            <person name="Miller J.R."/>
            <person name="Montgomery P."/>
            <person name="Mori A."/>
            <person name="Nascimento A.L."/>
            <person name="Naveira H.F."/>
            <person name="Nusbaum C."/>
            <person name="O'leary S."/>
            <person name="Orvis J."/>
            <person name="Pertea M."/>
            <person name="Quesneville H."/>
            <person name="Reidenbach K.R."/>
            <person name="Rogers Y.H."/>
            <person name="Roth C.W."/>
            <person name="Schneider J.R."/>
            <person name="Schatz M."/>
            <person name="Shumway M."/>
            <person name="Stanke M."/>
            <person name="Stinson E.O."/>
            <person name="Tubio J.M."/>
            <person name="Vanzee J.P."/>
            <person name="Verjovski-Almeida S."/>
            <person name="Werner D."/>
            <person name="White O."/>
            <person name="Wyder S."/>
            <person name="Zeng Q."/>
            <person name="Zhao Q."/>
            <person name="Zhao Y."/>
            <person name="Hill C.A."/>
            <person name="Raikhel A.S."/>
            <person name="Soares M.B."/>
            <person name="Knudson D.L."/>
            <person name="Lee N.H."/>
            <person name="Galagan J."/>
            <person name="Salzberg S.L."/>
            <person name="Paulsen I.T."/>
            <person name="Dimopoulos G."/>
            <person name="Collins F.H."/>
            <person name="Birren B."/>
            <person name="Fraser-Liggett C.M."/>
            <person name="Severson D.W."/>
        </authorList>
    </citation>
    <scope>NUCLEOTIDE SEQUENCE [LARGE SCALE GENOMIC DNA]</scope>
    <source>
        <strain evidence="2">Liverpool</strain>
    </source>
</reference>
<dbReference type="PaxDb" id="7159-AAEL010701-PA"/>
<reference evidence="2" key="3">
    <citation type="submission" date="2012-09" db="EMBL/GenBank/DDBJ databases">
        <authorList>
            <consortium name="VectorBase"/>
        </authorList>
    </citation>
    <scope>NUCLEOTIDE SEQUENCE</scope>
    <source>
        <strain evidence="2">Liverpool</strain>
    </source>
</reference>
<protein>
    <submittedName>
        <fullName evidence="2">AAEL010701-PA</fullName>
    </submittedName>
</protein>
<dbReference type="Proteomes" id="UP000682892">
    <property type="component" value="Unassembled WGS sequence"/>
</dbReference>
<feature type="region of interest" description="Disordered" evidence="1">
    <location>
        <begin position="31"/>
        <end position="53"/>
    </location>
</feature>
<sequence length="168" mass="19285">MLRLMKKAVWGLVSTVGGQAESEEEKIKRLEALVEDNDEKEDENEKSLSKEEDKKEIQATNCFAQTGFVTRVEGNYIVIDTTLNVDKKVLQACPFQHQLEVGVKVSYLAYKAPESESIKVIKLEALLNEVWGEKENKKQTQEEELALNIRAEQSRFAKKVYEVKHCFF</sequence>
<reference evidence="2" key="1">
    <citation type="submission" date="2005-10" db="EMBL/GenBank/DDBJ databases">
        <authorList>
            <person name="Loftus B.J."/>
            <person name="Nene V.M."/>
            <person name="Hannick L.I."/>
            <person name="Bidwell S."/>
            <person name="Haas B."/>
            <person name="Amedeo P."/>
            <person name="Orvis J."/>
            <person name="Wortman J.R."/>
            <person name="White O.R."/>
            <person name="Salzberg S."/>
            <person name="Shumway M."/>
            <person name="Koo H."/>
            <person name="Zhao Y."/>
            <person name="Holmes M."/>
            <person name="Miller J."/>
            <person name="Schatz M."/>
            <person name="Pop M."/>
            <person name="Pai G."/>
            <person name="Utterback T."/>
            <person name="Rogers Y.-H."/>
            <person name="Kravitz S."/>
            <person name="Fraser C.M."/>
        </authorList>
    </citation>
    <scope>NUCLEOTIDE SEQUENCE</scope>
    <source>
        <strain evidence="2">Liverpool</strain>
    </source>
</reference>
<organism evidence="2 3">
    <name type="scientific">Aedes aegypti</name>
    <name type="common">Yellowfever mosquito</name>
    <name type="synonym">Culex aegypti</name>
    <dbReference type="NCBI Taxonomy" id="7159"/>
    <lineage>
        <taxon>Eukaryota</taxon>
        <taxon>Metazoa</taxon>
        <taxon>Ecdysozoa</taxon>
        <taxon>Arthropoda</taxon>
        <taxon>Hexapoda</taxon>
        <taxon>Insecta</taxon>
        <taxon>Pterygota</taxon>
        <taxon>Neoptera</taxon>
        <taxon>Endopterygota</taxon>
        <taxon>Diptera</taxon>
        <taxon>Nematocera</taxon>
        <taxon>Culicoidea</taxon>
        <taxon>Culicidae</taxon>
        <taxon>Culicinae</taxon>
        <taxon>Aedini</taxon>
        <taxon>Aedes</taxon>
        <taxon>Stegomyia</taxon>
    </lineage>
</organism>
<dbReference type="HOGENOM" id="CLU_1587858_0_0_1"/>
<feature type="compositionally biased region" description="Basic and acidic residues" evidence="1">
    <location>
        <begin position="43"/>
        <end position="53"/>
    </location>
</feature>
<proteinExistence type="predicted"/>